<proteinExistence type="predicted"/>
<dbReference type="InterPro" id="IPR045596">
    <property type="entry name" value="DUF6459"/>
</dbReference>
<dbReference type="Pfam" id="PF20060">
    <property type="entry name" value="DUF6459"/>
    <property type="match status" value="1"/>
</dbReference>
<dbReference type="EMBL" id="JBHTBJ010000017">
    <property type="protein sequence ID" value="MFC7276864.1"/>
    <property type="molecule type" value="Genomic_DNA"/>
</dbReference>
<comment type="caution">
    <text evidence="1">The sequence shown here is derived from an EMBL/GenBank/DDBJ whole genome shotgun (WGS) entry which is preliminary data.</text>
</comment>
<sequence>MRRTVEIAPEGARASISLRPVPPCEPPFDDEIEPLAWVSAHQLALDWSRPALLRAAVAASEALTAPAGGSSSGSGDGPASLPAGVAPFGAAVGGSPAPPVAEASHDARLAVHHFVRACVEVLNGHRPPAHLRRLSVPAVASAVVTQALIGARRVAHLRKAGPGRRSSRRPSPVAVIRLRMCEPRPGVVEAAVALVTGERTWAMALRMELHQDAWSATILRLI</sequence>
<accession>A0ABW2HUK4</accession>
<organism evidence="1 2">
    <name type="scientific">Paractinoplanes rhizophilus</name>
    <dbReference type="NCBI Taxonomy" id="1416877"/>
    <lineage>
        <taxon>Bacteria</taxon>
        <taxon>Bacillati</taxon>
        <taxon>Actinomycetota</taxon>
        <taxon>Actinomycetes</taxon>
        <taxon>Micromonosporales</taxon>
        <taxon>Micromonosporaceae</taxon>
        <taxon>Paractinoplanes</taxon>
    </lineage>
</organism>
<evidence type="ECO:0000313" key="2">
    <source>
        <dbReference type="Proteomes" id="UP001596548"/>
    </source>
</evidence>
<evidence type="ECO:0000313" key="1">
    <source>
        <dbReference type="EMBL" id="MFC7276864.1"/>
    </source>
</evidence>
<dbReference type="Proteomes" id="UP001596548">
    <property type="component" value="Unassembled WGS sequence"/>
</dbReference>
<protein>
    <submittedName>
        <fullName evidence="1">Rv3235 family protein</fullName>
    </submittedName>
</protein>
<gene>
    <name evidence="1" type="ORF">ACFQS1_22970</name>
</gene>
<keyword evidence="2" id="KW-1185">Reference proteome</keyword>
<dbReference type="RefSeq" id="WP_378971725.1">
    <property type="nucleotide sequence ID" value="NZ_JBHTBJ010000017.1"/>
</dbReference>
<reference evidence="2" key="1">
    <citation type="journal article" date="2019" name="Int. J. Syst. Evol. Microbiol.">
        <title>The Global Catalogue of Microorganisms (GCM) 10K type strain sequencing project: providing services to taxonomists for standard genome sequencing and annotation.</title>
        <authorList>
            <consortium name="The Broad Institute Genomics Platform"/>
            <consortium name="The Broad Institute Genome Sequencing Center for Infectious Disease"/>
            <person name="Wu L."/>
            <person name="Ma J."/>
        </authorList>
    </citation>
    <scope>NUCLEOTIDE SEQUENCE [LARGE SCALE GENOMIC DNA]</scope>
    <source>
        <strain evidence="2">XZYJT-10</strain>
    </source>
</reference>
<name>A0ABW2HUK4_9ACTN</name>